<dbReference type="InterPro" id="IPR058717">
    <property type="entry name" value="Phage_L5_Integrase_N"/>
</dbReference>
<dbReference type="Gene3D" id="1.10.150.130">
    <property type="match status" value="1"/>
</dbReference>
<gene>
    <name evidence="4" type="ORF">GCM10025866_14020</name>
</gene>
<keyword evidence="1" id="KW-0238">DNA-binding</keyword>
<dbReference type="InterPro" id="IPR011010">
    <property type="entry name" value="DNA_brk_join_enz"/>
</dbReference>
<evidence type="ECO:0000256" key="1">
    <source>
        <dbReference type="ARBA" id="ARBA00023125"/>
    </source>
</evidence>
<dbReference type="RefSeq" id="WP_286278799.1">
    <property type="nucleotide sequence ID" value="NZ_AP027731.1"/>
</dbReference>
<dbReference type="EMBL" id="AP027731">
    <property type="protein sequence ID" value="BDZ45493.1"/>
    <property type="molecule type" value="Genomic_DNA"/>
</dbReference>
<dbReference type="InterPro" id="IPR013762">
    <property type="entry name" value="Integrase-like_cat_sf"/>
</dbReference>
<evidence type="ECO:0000259" key="3">
    <source>
        <dbReference type="Pfam" id="PF26003"/>
    </source>
</evidence>
<reference evidence="5" key="1">
    <citation type="journal article" date="2019" name="Int. J. Syst. Evol. Microbiol.">
        <title>The Global Catalogue of Microorganisms (GCM) 10K type strain sequencing project: providing services to taxonomists for standard genome sequencing and annotation.</title>
        <authorList>
            <consortium name="The Broad Institute Genomics Platform"/>
            <consortium name="The Broad Institute Genome Sequencing Center for Infectious Disease"/>
            <person name="Wu L."/>
            <person name="Ma J."/>
        </authorList>
    </citation>
    <scope>NUCLEOTIDE SEQUENCE [LARGE SCALE GENOMIC DNA]</scope>
    <source>
        <strain evidence="5">NBRC 108725</strain>
    </source>
</reference>
<dbReference type="InterPro" id="IPR010998">
    <property type="entry name" value="Integrase_recombinase_N"/>
</dbReference>
<evidence type="ECO:0000256" key="2">
    <source>
        <dbReference type="ARBA" id="ARBA00023172"/>
    </source>
</evidence>
<dbReference type="SUPFAM" id="SSF56349">
    <property type="entry name" value="DNA breaking-rejoining enzymes"/>
    <property type="match status" value="1"/>
</dbReference>
<dbReference type="Gene3D" id="1.10.443.10">
    <property type="entry name" value="Intergrase catalytic core"/>
    <property type="match status" value="1"/>
</dbReference>
<keyword evidence="5" id="KW-1185">Reference proteome</keyword>
<keyword evidence="2" id="KW-0233">DNA recombination</keyword>
<protein>
    <recommendedName>
        <fullName evidence="3">Phage L5-like integrase N-terminal domain-containing protein</fullName>
    </recommendedName>
</protein>
<proteinExistence type="predicted"/>
<organism evidence="4 5">
    <name type="scientific">Naasia aerilata</name>
    <dbReference type="NCBI Taxonomy" id="1162966"/>
    <lineage>
        <taxon>Bacteria</taxon>
        <taxon>Bacillati</taxon>
        <taxon>Actinomycetota</taxon>
        <taxon>Actinomycetes</taxon>
        <taxon>Micrococcales</taxon>
        <taxon>Microbacteriaceae</taxon>
        <taxon>Naasia</taxon>
    </lineage>
</organism>
<name>A0ABN6XKN4_9MICO</name>
<accession>A0ABN6XKN4</accession>
<evidence type="ECO:0000313" key="5">
    <source>
        <dbReference type="Proteomes" id="UP001321498"/>
    </source>
</evidence>
<dbReference type="Pfam" id="PF26003">
    <property type="entry name" value="Integrase_N_phage"/>
    <property type="match status" value="1"/>
</dbReference>
<evidence type="ECO:0000313" key="4">
    <source>
        <dbReference type="EMBL" id="BDZ45493.1"/>
    </source>
</evidence>
<sequence>MTTTRKYKANREDWGRIRPLRSGRVHASYLGPDGVVYNAPMTYSSRTDARAWLSGIRSDIERGKWKSPKATRAETFKSYAETWVAQRTSNAGVPLRPKTSTEYRRQIEKGLSEFAEDKLQAITPARVRTWHASRMKAGKTAAAAEARLLRAILTTAVEDGILETVPVPAKLTKSSAGKKFRPPTLEELAILHEQIEDRYKLAVLIAAYGGLRLSEWRGLRRRDLHLVDGRYVVDVTRQAQYVQGEGWIVGPRSPSAESAGRPLPRG</sequence>
<feature type="domain" description="Phage L5-like integrase N-terminal" evidence="3">
    <location>
        <begin position="14"/>
        <end position="62"/>
    </location>
</feature>
<dbReference type="Proteomes" id="UP001321498">
    <property type="component" value="Chromosome"/>
</dbReference>